<proteinExistence type="predicted"/>
<keyword evidence="4" id="KW-1185">Reference proteome</keyword>
<organism evidence="3 4">
    <name type="scientific">Recurvomyces mirabilis</name>
    <dbReference type="NCBI Taxonomy" id="574656"/>
    <lineage>
        <taxon>Eukaryota</taxon>
        <taxon>Fungi</taxon>
        <taxon>Dikarya</taxon>
        <taxon>Ascomycota</taxon>
        <taxon>Pezizomycotina</taxon>
        <taxon>Dothideomycetes</taxon>
        <taxon>Dothideomycetidae</taxon>
        <taxon>Mycosphaerellales</taxon>
        <taxon>Teratosphaeriaceae</taxon>
        <taxon>Recurvomyces</taxon>
    </lineage>
</organism>
<feature type="compositionally biased region" description="Low complexity" evidence="1">
    <location>
        <begin position="272"/>
        <end position="284"/>
    </location>
</feature>
<feature type="region of interest" description="Disordered" evidence="1">
    <location>
        <begin position="261"/>
        <end position="350"/>
    </location>
</feature>
<accession>A0AAE0TP16</accession>
<evidence type="ECO:0000313" key="4">
    <source>
        <dbReference type="Proteomes" id="UP001274830"/>
    </source>
</evidence>
<gene>
    <name evidence="3" type="ORF">LTR78_009083</name>
</gene>
<keyword evidence="2" id="KW-0812">Transmembrane</keyword>
<evidence type="ECO:0000313" key="3">
    <source>
        <dbReference type="EMBL" id="KAK3670967.1"/>
    </source>
</evidence>
<feature type="compositionally biased region" description="Basic and acidic residues" evidence="1">
    <location>
        <begin position="334"/>
        <end position="350"/>
    </location>
</feature>
<feature type="transmembrane region" description="Helical" evidence="2">
    <location>
        <begin position="91"/>
        <end position="111"/>
    </location>
</feature>
<evidence type="ECO:0000256" key="1">
    <source>
        <dbReference type="SAM" id="MobiDB-lite"/>
    </source>
</evidence>
<keyword evidence="2" id="KW-0472">Membrane</keyword>
<dbReference type="Proteomes" id="UP001274830">
    <property type="component" value="Unassembled WGS sequence"/>
</dbReference>
<feature type="transmembrane region" description="Helical" evidence="2">
    <location>
        <begin position="25"/>
        <end position="49"/>
    </location>
</feature>
<feature type="transmembrane region" description="Helical" evidence="2">
    <location>
        <begin position="61"/>
        <end position="84"/>
    </location>
</feature>
<comment type="caution">
    <text evidence="3">The sequence shown here is derived from an EMBL/GenBank/DDBJ whole genome shotgun (WGS) entry which is preliminary data.</text>
</comment>
<reference evidence="3" key="1">
    <citation type="submission" date="2023-07" db="EMBL/GenBank/DDBJ databases">
        <title>Black Yeasts Isolated from many extreme environments.</title>
        <authorList>
            <person name="Coleine C."/>
            <person name="Stajich J.E."/>
            <person name="Selbmann L."/>
        </authorList>
    </citation>
    <scope>NUCLEOTIDE SEQUENCE</scope>
    <source>
        <strain evidence="3">CCFEE 5485</strain>
    </source>
</reference>
<name>A0AAE0TP16_9PEZI</name>
<sequence length="350" mass="39150">MARRRARPYRTLDGGMRQRDGKVPWYWRILALGSAVIILGGFLILPVTFDDDPGLRIAKSALGIFAIALLTAGFSFTALLSFLVRTPQFQADAVFLPSLLACALGLLTVFYDFLISSKFTWNVPALLTVVASAVSTIVYAGLLIYTYRRINLLKSSGAYGDVRGSATMHLRPASFGGSSMSTWQEPTFYENYNRNMFPSSIRETQPTQPQGAPQGYNPNEITEEEMQRQQMLMLLLHREQPPTPDPSQSTFRIDWQQGREEEEGNGTPVNGYYAPQPQTAYPPQSTLPPDTAYPSPGLNRQWTGELRPWDGVWRGGPPQPRGRASSSIQAWERAASRERREARRREIEGG</sequence>
<evidence type="ECO:0000256" key="2">
    <source>
        <dbReference type="SAM" id="Phobius"/>
    </source>
</evidence>
<feature type="transmembrane region" description="Helical" evidence="2">
    <location>
        <begin position="123"/>
        <end position="145"/>
    </location>
</feature>
<dbReference type="AlphaFoldDB" id="A0AAE0TP16"/>
<dbReference type="EMBL" id="JAUTXT010000048">
    <property type="protein sequence ID" value="KAK3670967.1"/>
    <property type="molecule type" value="Genomic_DNA"/>
</dbReference>
<protein>
    <submittedName>
        <fullName evidence="3">Uncharacterized protein</fullName>
    </submittedName>
</protein>
<keyword evidence="2" id="KW-1133">Transmembrane helix</keyword>